<proteinExistence type="predicted"/>
<dbReference type="PROSITE" id="PS51542">
    <property type="entry name" value="FYRN"/>
    <property type="match status" value="1"/>
</dbReference>
<organism evidence="2 3">
    <name type="scientific">Blattamonas nauphoetae</name>
    <dbReference type="NCBI Taxonomy" id="2049346"/>
    <lineage>
        <taxon>Eukaryota</taxon>
        <taxon>Metamonada</taxon>
        <taxon>Preaxostyla</taxon>
        <taxon>Oxymonadida</taxon>
        <taxon>Blattamonas</taxon>
    </lineage>
</organism>
<dbReference type="Pfam" id="PF05964">
    <property type="entry name" value="FYRN"/>
    <property type="match status" value="1"/>
</dbReference>
<evidence type="ECO:0008006" key="4">
    <source>
        <dbReference type="Google" id="ProtNLM"/>
    </source>
</evidence>
<feature type="region of interest" description="Disordered" evidence="1">
    <location>
        <begin position="594"/>
        <end position="630"/>
    </location>
</feature>
<evidence type="ECO:0000313" key="3">
    <source>
        <dbReference type="Proteomes" id="UP001281761"/>
    </source>
</evidence>
<comment type="caution">
    <text evidence="2">The sequence shown here is derived from an EMBL/GenBank/DDBJ whole genome shotgun (WGS) entry which is preliminary data.</text>
</comment>
<dbReference type="Gene3D" id="3.30.160.360">
    <property type="match status" value="1"/>
</dbReference>
<name>A0ABQ9X0Y0_9EUKA</name>
<feature type="region of interest" description="Disordered" evidence="1">
    <location>
        <begin position="527"/>
        <end position="580"/>
    </location>
</feature>
<dbReference type="EMBL" id="JARBJD010000261">
    <property type="protein sequence ID" value="KAK2945434.1"/>
    <property type="molecule type" value="Genomic_DNA"/>
</dbReference>
<evidence type="ECO:0000256" key="1">
    <source>
        <dbReference type="SAM" id="MobiDB-lite"/>
    </source>
</evidence>
<evidence type="ECO:0000313" key="2">
    <source>
        <dbReference type="EMBL" id="KAK2945434.1"/>
    </source>
</evidence>
<dbReference type="InterPro" id="IPR003888">
    <property type="entry name" value="FYrich_N"/>
</dbReference>
<feature type="compositionally biased region" description="Basic and acidic residues" evidence="1">
    <location>
        <begin position="604"/>
        <end position="618"/>
    </location>
</feature>
<keyword evidence="3" id="KW-1185">Reference proteome</keyword>
<gene>
    <name evidence="2" type="ORF">BLNAU_19651</name>
</gene>
<accession>A0ABQ9X0Y0</accession>
<feature type="compositionally biased region" description="Basic residues" evidence="1">
    <location>
        <begin position="539"/>
        <end position="557"/>
    </location>
</feature>
<sequence length="787" mass="88412">MTQPAWQWTCTKVPTDLLENIAQVKEIIERYPTLLAPNDKIICLQKLLLYLILNPISSVQYKTSGALDLCNSIIDNKDSEESTRYLITLASDLQLLINNHSITLPLSSQKETPTGNQEDTQTSVPLSQRFTFFAPDIVANHPKPKVDTNTSETVTFKYNGTKPLSHPTNPLSIPQPSLQAPQASLHITPPGLVRQFPQDRNNTTNPLPVKPRTQPTRRPPHMPPIPGPHIPPSPESFPVPPYIPPQFSYPLVNEMAYFEPPYAIYHANPNTIPADFFLLTSDPVKCEAQGNRGMILGEHSDGMFIASKVITDGTWLFEAVFYGTSKMSIGIVESDVIPAPNDSPGKTGKSLGYTHRGHIEQKSTYAGNDSYTTLQRVACELTLNATPRCARFFVEGKQQPTTVINIPKSVRFCTYLSDMDAVVDVTIFDELSVPVSSQEKDGYQLEWNHTEQPSADTKTAVEPTQLEKKKEPTINCLNFFWFSSIQKFPPSGTTFEIPSEILRELVDNAEAFLDNFIMPGDLNIPDDEPPILLQPKPLPVKHPRLHRRSGTTHKSRQRILPPRQPLASHHNTIVRPKGQQLESQNWDNAIVLSSNSDSDEQEDSSQHDQDDVSEELRESTTLLGPVTRPNHNISKFPDPFDVNLNIGEDILVNVGVIQPNNPSFYSAPQIFPCGYRYLHKDNCAEHRGQRCFYECEISNFHSNPLFRITLTCNSQISVCSNSLDGCMSLLQKVIKKPQRRGTVTDGNETLNFWGFGHPEVQRILQRQIKQRELLFFGPWVTVERADG</sequence>
<feature type="region of interest" description="Disordered" evidence="1">
    <location>
        <begin position="189"/>
        <end position="222"/>
    </location>
</feature>
<protein>
    <recommendedName>
        <fullName evidence="4">SPRY domain-containing protein</fullName>
    </recommendedName>
</protein>
<dbReference type="Proteomes" id="UP001281761">
    <property type="component" value="Unassembled WGS sequence"/>
</dbReference>
<reference evidence="2 3" key="1">
    <citation type="journal article" date="2022" name="bioRxiv">
        <title>Genomics of Preaxostyla Flagellates Illuminates Evolutionary Transitions and the Path Towards Mitochondrial Loss.</title>
        <authorList>
            <person name="Novak L.V.F."/>
            <person name="Treitli S.C."/>
            <person name="Pyrih J."/>
            <person name="Halakuc P."/>
            <person name="Pipaliya S.V."/>
            <person name="Vacek V."/>
            <person name="Brzon O."/>
            <person name="Soukal P."/>
            <person name="Eme L."/>
            <person name="Dacks J.B."/>
            <person name="Karnkowska A."/>
            <person name="Elias M."/>
            <person name="Hampl V."/>
        </authorList>
    </citation>
    <scope>NUCLEOTIDE SEQUENCE [LARGE SCALE GENOMIC DNA]</scope>
    <source>
        <strain evidence="2">NAU3</strain>
        <tissue evidence="2">Gut</tissue>
    </source>
</reference>